<feature type="transmembrane region" description="Helical" evidence="1">
    <location>
        <begin position="167"/>
        <end position="185"/>
    </location>
</feature>
<feature type="transmembrane region" description="Helical" evidence="1">
    <location>
        <begin position="68"/>
        <end position="87"/>
    </location>
</feature>
<keyword evidence="1" id="KW-1133">Transmembrane helix</keyword>
<feature type="transmembrane region" description="Helical" evidence="1">
    <location>
        <begin position="217"/>
        <end position="244"/>
    </location>
</feature>
<dbReference type="RefSeq" id="WP_130334543.1">
    <property type="nucleotide sequence ID" value="NZ_SHLD01000001.1"/>
</dbReference>
<dbReference type="AlphaFoldDB" id="A0A4Q8BAV5"/>
<name>A0A4Q8BAV5_9ACTN</name>
<organism evidence="2 3">
    <name type="scientific">Micromonospora kangleipakensis</name>
    <dbReference type="NCBI Taxonomy" id="1077942"/>
    <lineage>
        <taxon>Bacteria</taxon>
        <taxon>Bacillati</taxon>
        <taxon>Actinomycetota</taxon>
        <taxon>Actinomycetes</taxon>
        <taxon>Micromonosporales</taxon>
        <taxon>Micromonosporaceae</taxon>
        <taxon>Micromonospora</taxon>
    </lineage>
</organism>
<keyword evidence="1" id="KW-0472">Membrane</keyword>
<gene>
    <name evidence="2" type="ORF">EV384_3417</name>
</gene>
<dbReference type="EMBL" id="SHLD01000001">
    <property type="protein sequence ID" value="RZU74922.1"/>
    <property type="molecule type" value="Genomic_DNA"/>
</dbReference>
<feature type="transmembrane region" description="Helical" evidence="1">
    <location>
        <begin position="279"/>
        <end position="301"/>
    </location>
</feature>
<protein>
    <submittedName>
        <fullName evidence="2">NhaP-type Na+/H+ or K+/H+ antiporter</fullName>
    </submittedName>
</protein>
<accession>A0A4Q8BAV5</accession>
<keyword evidence="1" id="KW-0812">Transmembrane</keyword>
<feature type="transmembrane region" description="Helical" evidence="1">
    <location>
        <begin position="29"/>
        <end position="47"/>
    </location>
</feature>
<evidence type="ECO:0000313" key="3">
    <source>
        <dbReference type="Proteomes" id="UP000294114"/>
    </source>
</evidence>
<dbReference type="OrthoDB" id="517234at2"/>
<feature type="transmembrane region" description="Helical" evidence="1">
    <location>
        <begin position="336"/>
        <end position="359"/>
    </location>
</feature>
<reference evidence="2 3" key="1">
    <citation type="submission" date="2019-02" db="EMBL/GenBank/DDBJ databases">
        <title>Sequencing the genomes of 1000 actinobacteria strains.</title>
        <authorList>
            <person name="Klenk H.-P."/>
        </authorList>
    </citation>
    <scope>NUCLEOTIDE SEQUENCE [LARGE SCALE GENOMIC DNA]</scope>
    <source>
        <strain evidence="2 3">DSM 45612</strain>
    </source>
</reference>
<feature type="transmembrane region" description="Helical" evidence="1">
    <location>
        <begin position="256"/>
        <end position="273"/>
    </location>
</feature>
<dbReference type="Proteomes" id="UP000294114">
    <property type="component" value="Unassembled WGS sequence"/>
</dbReference>
<evidence type="ECO:0000313" key="2">
    <source>
        <dbReference type="EMBL" id="RZU74922.1"/>
    </source>
</evidence>
<keyword evidence="3" id="KW-1185">Reference proteome</keyword>
<comment type="caution">
    <text evidence="2">The sequence shown here is derived from an EMBL/GenBank/DDBJ whole genome shotgun (WGS) entry which is preliminary data.</text>
</comment>
<evidence type="ECO:0000256" key="1">
    <source>
        <dbReference type="SAM" id="Phobius"/>
    </source>
</evidence>
<proteinExistence type="predicted"/>
<sequence length="370" mass="39606">MRAAAAWSVILMVVGLVVGQALDVVPTTVAPVFLVLTTFALAVEPYANTFGLDVRELARNKKTILQSISIGVLLKIAIIGGAMSLIFRDPIWFLIALGVSQIDPMSVGEFMEGSEASPQSKALMRAWAAFDDTTVVVMLLGLIAILRPSGLTKALSGHVGLVEIARTVSIALSFAAAVWLIYRIALTYSVMRLRRDPGRSRRRPRVANGFGTRISNLGIWVVAFAVLGSIFIGSTALALVGLFARPAGLNPRWLSWLTRSGSALACLGLGFLLDLRSGVFHGVLLGLLAFTAHALASQLVIRRLPRTDRLAVVFAQQNGTAAVAVALLLHNDFPTSISVLSWAVVTVNVASLISNHAAIRLNWSRRIPLS</sequence>